<feature type="compositionally biased region" description="Basic and acidic residues" evidence="6">
    <location>
        <begin position="1805"/>
        <end position="1819"/>
    </location>
</feature>
<dbReference type="InterPro" id="IPR014031">
    <property type="entry name" value="Ketoacyl_synth_C"/>
</dbReference>
<proteinExistence type="predicted"/>
<dbReference type="FunFam" id="1.10.1200.10:FF:000011">
    <property type="entry name" value="Sterigmatocystin biosynthesis polyketide synthase"/>
    <property type="match status" value="1"/>
</dbReference>
<dbReference type="InterPro" id="IPR020841">
    <property type="entry name" value="PKS_Beta-ketoAc_synthase_dom"/>
</dbReference>
<dbReference type="SUPFAM" id="SSF55048">
    <property type="entry name" value="Probable ACP-binding domain of malonyl-CoA ACP transacylase"/>
    <property type="match status" value="1"/>
</dbReference>
<dbReference type="GO" id="GO:0004312">
    <property type="term" value="F:fatty acid synthase activity"/>
    <property type="evidence" value="ECO:0007669"/>
    <property type="project" value="TreeGrafter"/>
</dbReference>
<protein>
    <submittedName>
        <fullName evidence="10">Uncharacterized protein</fullName>
    </submittedName>
</protein>
<dbReference type="Pfam" id="PF00550">
    <property type="entry name" value="PP-binding"/>
    <property type="match status" value="1"/>
</dbReference>
<dbReference type="Gene3D" id="3.40.50.1820">
    <property type="entry name" value="alpha/beta hydrolase"/>
    <property type="match status" value="1"/>
</dbReference>
<keyword evidence="4" id="KW-0511">Multifunctional enzyme</keyword>
<dbReference type="eggNOG" id="KOG1202">
    <property type="taxonomic scope" value="Eukaryota"/>
</dbReference>
<keyword evidence="3" id="KW-0808">Transferase</keyword>
<evidence type="ECO:0000256" key="4">
    <source>
        <dbReference type="ARBA" id="ARBA00023268"/>
    </source>
</evidence>
<dbReference type="KEGG" id="cfj:CFIO01_03523"/>
<feature type="region of interest" description="Disordered" evidence="6">
    <location>
        <begin position="1634"/>
        <end position="1692"/>
    </location>
</feature>
<feature type="active site" description="Proton donor; for dehydratase activity" evidence="5">
    <location>
        <position position="1545"/>
    </location>
</feature>
<dbReference type="CDD" id="cd00833">
    <property type="entry name" value="PKS"/>
    <property type="match status" value="1"/>
</dbReference>
<evidence type="ECO:0000313" key="10">
    <source>
        <dbReference type="EMBL" id="EXF76712.1"/>
    </source>
</evidence>
<feature type="region of interest" description="N-terminal hotdog fold" evidence="5">
    <location>
        <begin position="1320"/>
        <end position="1458"/>
    </location>
</feature>
<dbReference type="InterPro" id="IPR020806">
    <property type="entry name" value="PKS_PP-bd"/>
</dbReference>
<keyword evidence="1" id="KW-0596">Phosphopantetheine</keyword>
<dbReference type="InterPro" id="IPR016039">
    <property type="entry name" value="Thiolase-like"/>
</dbReference>
<evidence type="ECO:0000259" key="7">
    <source>
        <dbReference type="PROSITE" id="PS50075"/>
    </source>
</evidence>
<feature type="domain" description="Ketosynthase family 3 (KS3)" evidence="8">
    <location>
        <begin position="390"/>
        <end position="826"/>
    </location>
</feature>
<dbReference type="SUPFAM" id="SSF53901">
    <property type="entry name" value="Thiolase-like"/>
    <property type="match status" value="1"/>
</dbReference>
<dbReference type="Pfam" id="PF00109">
    <property type="entry name" value="ketoacyl-synt"/>
    <property type="match status" value="1"/>
</dbReference>
<dbReference type="InterPro" id="IPR016035">
    <property type="entry name" value="Acyl_Trfase/lysoPLipase"/>
</dbReference>
<dbReference type="SMART" id="SM00827">
    <property type="entry name" value="PKS_AT"/>
    <property type="match status" value="1"/>
</dbReference>
<accession>A0A010QA07</accession>
<name>A0A010QA07_9PEZI</name>
<feature type="domain" description="Carrier" evidence="7">
    <location>
        <begin position="1689"/>
        <end position="1767"/>
    </location>
</feature>
<dbReference type="SUPFAM" id="SSF52151">
    <property type="entry name" value="FabD/lysophospholipase-like"/>
    <property type="match status" value="2"/>
</dbReference>
<dbReference type="InterPro" id="IPR009081">
    <property type="entry name" value="PP-bd_ACP"/>
</dbReference>
<dbReference type="Pfam" id="PF00698">
    <property type="entry name" value="Acyl_transf_1"/>
    <property type="match status" value="1"/>
</dbReference>
<keyword evidence="11" id="KW-1185">Reference proteome</keyword>
<dbReference type="InterPro" id="IPR032088">
    <property type="entry name" value="SAT"/>
</dbReference>
<dbReference type="SUPFAM" id="SSF53474">
    <property type="entry name" value="alpha/beta-Hydrolases"/>
    <property type="match status" value="1"/>
</dbReference>
<dbReference type="GO" id="GO:0031177">
    <property type="term" value="F:phosphopantetheine binding"/>
    <property type="evidence" value="ECO:0007669"/>
    <property type="project" value="InterPro"/>
</dbReference>
<dbReference type="InterPro" id="IPR014030">
    <property type="entry name" value="Ketoacyl_synth_N"/>
</dbReference>
<dbReference type="Pfam" id="PF00975">
    <property type="entry name" value="Thioesterase"/>
    <property type="match status" value="1"/>
</dbReference>
<evidence type="ECO:0000256" key="6">
    <source>
        <dbReference type="SAM" id="MobiDB-lite"/>
    </source>
</evidence>
<dbReference type="InterPro" id="IPR036736">
    <property type="entry name" value="ACP-like_sf"/>
</dbReference>
<dbReference type="Gene3D" id="3.40.366.10">
    <property type="entry name" value="Malonyl-Coenzyme A Acyl Carrier Protein, domain 2"/>
    <property type="match status" value="2"/>
</dbReference>
<dbReference type="GO" id="GO:0004315">
    <property type="term" value="F:3-oxoacyl-[acyl-carrier-protein] synthase activity"/>
    <property type="evidence" value="ECO:0007669"/>
    <property type="project" value="InterPro"/>
</dbReference>
<dbReference type="PROSITE" id="PS50075">
    <property type="entry name" value="CARRIER"/>
    <property type="match status" value="1"/>
</dbReference>
<feature type="region of interest" description="C-terminal hotdog fold" evidence="5">
    <location>
        <begin position="1485"/>
        <end position="1632"/>
    </location>
</feature>
<dbReference type="InterPro" id="IPR014043">
    <property type="entry name" value="Acyl_transferase_dom"/>
</dbReference>
<evidence type="ECO:0000259" key="8">
    <source>
        <dbReference type="PROSITE" id="PS52004"/>
    </source>
</evidence>
<sequence>MGSTSITESLCEIFLFGDQTARFAPALQELLLNKSSPYLTAFIDRVNFALKKEISSLPVTERQYFPPFVDVGDLVSKFQQGTKNPALESTLACFYQLCAFIQFYDCQGRSYPRADVTYVAGLCVGSLAAAAVSCSQSLSDLLAAGVDTVRVAFRLGLRVLHTAKLFDAASVKTKDFSSWSVAVAESVFPRTSAEDTLRRFRDEAGLASTSAPYISSFSQHNLTISGPPFVLDKLAKAMFSSPKDAVSVPIHAPYHAPHLYTETDIDEIFVASGPICTFPSRIPVISGASGKVLEALQLPQLLRSCVNDMLTLPLNITTISDSVASVLSDTETTHKVLRSIGSSLGTSILSTLEPSVSRGCSVDSSIAKPTSLPFQRAENPPRVASGRPHDSKIAIVAMSGRFPDAANLDEFWDVLYQGRDVHRQIPEDRFDAVSHYDATGRRKNTSKVMNGCWIEEPGLFDAKFFNISPKEAEQSDPGQRLALETAYEALEMAGIVPDRTPSTQRDRVGVFYGMTSDDWREVNSGQNVDTYFIPGGNRAFTPGRLNYFFKFSGPSASIDTACSSSLTAIHMACNSLWRNDCDTAIAGGTNVMTNPDNFAGLDRGHFLSRTGNCNTFDDGADGYCRADGVGTIVLKRLEDAEADNDPILGVIAGAYTNHSAEAVSITRPHAGAQEYIFSKLLRESGIDPYDVSYVEMHGTGTQAGDATEMSSVLKTFAPTSGRGSRSPDQSLHLGSAKANVGHAESASGVVALIKTLLMLQNSTIPPHCGIKTKINHHFPTDLAERNVHIAKAATPWNRPAGGKGIRRSFVNNFSAAGGNSALLLEDAPILLANDRGLADPRTTHVVAISARSVGSLKRNLENLKIFVEQAQVEEDSEFLTKLSYTTSARRIHHHFRIALSAQTTEQLLHKLDAAIQRQEVKRTPVALPSVGFVFSGQGAQYSGMGKEYFNSFSLFRSEIQSYDRIGQSQGFPSILPLITGEAEVESSSPVETQLSLACLQMALAKLWKSFGIEASFVLGHSLGHYAALNVAGVLSASDTIYLTGTRAQLLLDNCEAGSHAMLAVRASVLQIRQFLNANIHEVACINGPREVVISGKVADVNQLAERLAADNIKATRVQVPYAFHSAQVDPILSDLDVAASRVIFHSPQIPVLCALEASIFRPGDHGSIGPLHIQRHCRETVNFEGALKAAEREGLITASGSTLWIEIGPHTVCSTFLKASLGQNTLAIPSLRRTEDPWRVLSDGLSNLYNAGLAVDWNEYHRDFPACHQVLRLPSYSWDHKNYWIQYVHDWSLTKGDAPTSTHNPVTASSISALSTPSVQKIVRETLRDQDLTLLAESDLASPLLAEIAHGHLVNGVKVCTSSLYADVGLTLGNYILKQHRSDLVGYAVNVHHMQVYKPLILKEDASGTSLPTPFSIEVKYRIDTLTASMTIRSGGSHHDGLGTKHVDCELRFENPKDWEAEWDRQAYLIKRSIEYLESRATQGLDSTLATGMIYKVFSSLVDYQQDGFKGLREVVLHSEDLEGTAKVRFRGPRGGFYCNPLWIDSCGQTTGFLMNCHQTTPRDYVYVNHGWKSMKLAKDFQEGTTYRTFIHMRPVDGTKYAGDLYILDENSTVIGVYGDITFQGLPRRVLDTVLPPPGATPPEALRGHRERPQPSQMHHPSSEAPGDRPVSSRPAVGGIFLPPPAAENDTSSQLRPLLRILSEEIGLSLSDLNDDDLDFADHGVDSLLSLTLTGRMREDLGIDVDSSAFITCPTLGQLKKFLGFTVSQTSSSSSSSNSGTSAAGSPPTESEPDTSSTTLPSDGEDSKIDSDEDKDIKRAPPYAPSLLHHFRATSTLLQGNPKRARSTLFLLPDGSGSATSYASLPPISPNGDIAVYGLNCPWLKDAQHLVEFGLRGLAELYVSEILRRQPRGPYDLGGWSAGGICAYEVSLMLTRAGHRVDRLVLIDSPSPIGLEKLPPRLYDFLDAQNVFGSENPHGAAQGGGSKAPEWLLAHFLAFVEALDNYVAVPWETALRGFKVGEGLENLLPLPSPRAYLLWAEDGVCKNPEDPRPEYSDDDPREMRWLLENRTSFGPNGWEAILGGEDNTFVDRISGANHFTMLKRGRNAGLVAEFLARAFA</sequence>
<dbReference type="GO" id="GO:0044550">
    <property type="term" value="P:secondary metabolite biosynthetic process"/>
    <property type="evidence" value="ECO:0007669"/>
    <property type="project" value="TreeGrafter"/>
</dbReference>
<evidence type="ECO:0000259" key="9">
    <source>
        <dbReference type="PROSITE" id="PS52019"/>
    </source>
</evidence>
<dbReference type="PANTHER" id="PTHR43775">
    <property type="entry name" value="FATTY ACID SYNTHASE"/>
    <property type="match status" value="1"/>
</dbReference>
<keyword evidence="2" id="KW-0597">Phosphoprotein</keyword>
<dbReference type="NCBIfam" id="TIGR04532">
    <property type="entry name" value="PT_fungal_PKS"/>
    <property type="match status" value="1"/>
</dbReference>
<evidence type="ECO:0000256" key="2">
    <source>
        <dbReference type="ARBA" id="ARBA00022553"/>
    </source>
</evidence>
<dbReference type="FunFam" id="3.40.366.10:FF:000002">
    <property type="entry name" value="Probable polyketide synthase 2"/>
    <property type="match status" value="1"/>
</dbReference>
<organism evidence="10 11">
    <name type="scientific">Colletotrichum fioriniae PJ7</name>
    <dbReference type="NCBI Taxonomy" id="1445577"/>
    <lineage>
        <taxon>Eukaryota</taxon>
        <taxon>Fungi</taxon>
        <taxon>Dikarya</taxon>
        <taxon>Ascomycota</taxon>
        <taxon>Pezizomycotina</taxon>
        <taxon>Sordariomycetes</taxon>
        <taxon>Hypocreomycetidae</taxon>
        <taxon>Glomerellales</taxon>
        <taxon>Glomerellaceae</taxon>
        <taxon>Colletotrichum</taxon>
        <taxon>Colletotrichum acutatum species complex</taxon>
    </lineage>
</organism>
<evidence type="ECO:0000256" key="3">
    <source>
        <dbReference type="ARBA" id="ARBA00022679"/>
    </source>
</evidence>
<dbReference type="InterPro" id="IPR042104">
    <property type="entry name" value="PKS_dehydratase_sf"/>
</dbReference>
<dbReference type="Gene3D" id="3.40.47.10">
    <property type="match status" value="1"/>
</dbReference>
<dbReference type="SMART" id="SM00823">
    <property type="entry name" value="PKS_PP"/>
    <property type="match status" value="1"/>
</dbReference>
<dbReference type="Gene3D" id="3.10.129.110">
    <property type="entry name" value="Polyketide synthase dehydratase"/>
    <property type="match status" value="1"/>
</dbReference>
<gene>
    <name evidence="10" type="ORF">CFIO01_03523</name>
</gene>
<dbReference type="STRING" id="1445577.A0A010QA07"/>
<dbReference type="Pfam" id="PF02801">
    <property type="entry name" value="Ketoacyl-synt_C"/>
    <property type="match status" value="1"/>
</dbReference>
<dbReference type="PROSITE" id="PS00606">
    <property type="entry name" value="KS3_1"/>
    <property type="match status" value="1"/>
</dbReference>
<dbReference type="InterPro" id="IPR016036">
    <property type="entry name" value="Malonyl_transacylase_ACP-bd"/>
</dbReference>
<reference evidence="10 11" key="1">
    <citation type="submission" date="2014-02" db="EMBL/GenBank/DDBJ databases">
        <title>The genome sequence of Colletotrichum fioriniae PJ7.</title>
        <authorList>
            <person name="Baroncelli R."/>
            <person name="Thon M.R."/>
        </authorList>
    </citation>
    <scope>NUCLEOTIDE SEQUENCE [LARGE SCALE GENOMIC DNA]</scope>
    <source>
        <strain evidence="10 11">PJ7</strain>
    </source>
</reference>
<dbReference type="HOGENOM" id="CLU_000022_6_0_1"/>
<dbReference type="GO" id="GO:0006633">
    <property type="term" value="P:fatty acid biosynthetic process"/>
    <property type="evidence" value="ECO:0007669"/>
    <property type="project" value="InterPro"/>
</dbReference>
<dbReference type="PANTHER" id="PTHR43775:SF45">
    <property type="entry name" value="CONIDIAL PIGMENT POLYKETIDE SYNTHASE ALB1"/>
    <property type="match status" value="1"/>
</dbReference>
<dbReference type="OrthoDB" id="329835at2759"/>
<dbReference type="InterPro" id="IPR050091">
    <property type="entry name" value="PKS_NRPS_Biosynth_Enz"/>
</dbReference>
<dbReference type="InterPro" id="IPR029058">
    <property type="entry name" value="AB_hydrolase_fold"/>
</dbReference>
<dbReference type="InterPro" id="IPR001227">
    <property type="entry name" value="Ac_transferase_dom_sf"/>
</dbReference>
<dbReference type="FunFam" id="3.40.47.10:FF:000031">
    <property type="entry name" value="Sterigmatocystin biosynthesis polyketide synthase"/>
    <property type="match status" value="1"/>
</dbReference>
<dbReference type="Proteomes" id="UP000020467">
    <property type="component" value="Unassembled WGS sequence"/>
</dbReference>
<feature type="domain" description="PKS/mFAS DH" evidence="9">
    <location>
        <begin position="1320"/>
        <end position="1632"/>
    </location>
</feature>
<comment type="caution">
    <text evidence="10">The sequence shown here is derived from an EMBL/GenBank/DDBJ whole genome shotgun (WGS) entry which is preliminary data.</text>
</comment>
<dbReference type="Gene3D" id="1.10.1200.10">
    <property type="entry name" value="ACP-like"/>
    <property type="match status" value="1"/>
</dbReference>
<evidence type="ECO:0000313" key="11">
    <source>
        <dbReference type="Proteomes" id="UP000020467"/>
    </source>
</evidence>
<feature type="compositionally biased region" description="Low complexity" evidence="6">
    <location>
        <begin position="1770"/>
        <end position="1802"/>
    </location>
</feature>
<feature type="region of interest" description="Disordered" evidence="6">
    <location>
        <begin position="1770"/>
        <end position="1821"/>
    </location>
</feature>
<dbReference type="InterPro" id="IPR049900">
    <property type="entry name" value="PKS_mFAS_DH"/>
</dbReference>
<feature type="active site" description="Proton acceptor; for dehydratase activity" evidence="5">
    <location>
        <position position="1352"/>
    </location>
</feature>
<evidence type="ECO:0000256" key="5">
    <source>
        <dbReference type="PROSITE-ProRule" id="PRU01363"/>
    </source>
</evidence>
<dbReference type="EMBL" id="JARH01000803">
    <property type="protein sequence ID" value="EXF76712.1"/>
    <property type="molecule type" value="Genomic_DNA"/>
</dbReference>
<dbReference type="SMART" id="SM00825">
    <property type="entry name" value="PKS_KS"/>
    <property type="match status" value="1"/>
</dbReference>
<dbReference type="Pfam" id="PF16073">
    <property type="entry name" value="SAT"/>
    <property type="match status" value="1"/>
</dbReference>
<dbReference type="InterPro" id="IPR030918">
    <property type="entry name" value="PT_fungal_PKS"/>
</dbReference>
<dbReference type="SUPFAM" id="SSF47336">
    <property type="entry name" value="ACP-like"/>
    <property type="match status" value="1"/>
</dbReference>
<dbReference type="PROSITE" id="PS52004">
    <property type="entry name" value="KS3_2"/>
    <property type="match status" value="1"/>
</dbReference>
<dbReference type="InterPro" id="IPR001031">
    <property type="entry name" value="Thioesterase"/>
</dbReference>
<dbReference type="InterPro" id="IPR018201">
    <property type="entry name" value="Ketoacyl_synth_AS"/>
</dbReference>
<evidence type="ECO:0000256" key="1">
    <source>
        <dbReference type="ARBA" id="ARBA00022450"/>
    </source>
</evidence>
<dbReference type="Gene3D" id="3.30.70.3290">
    <property type="match status" value="1"/>
</dbReference>
<dbReference type="PROSITE" id="PS52019">
    <property type="entry name" value="PKS_MFAS_DH"/>
    <property type="match status" value="1"/>
</dbReference>